<accession>A0AAP0NN71</accession>
<name>A0AAP0NN71_9MAGN</name>
<evidence type="ECO:0000313" key="2">
    <source>
        <dbReference type="Proteomes" id="UP001419268"/>
    </source>
</evidence>
<dbReference type="AlphaFoldDB" id="A0AAP0NN71"/>
<proteinExistence type="predicted"/>
<protein>
    <submittedName>
        <fullName evidence="1">Uncharacterized protein</fullName>
    </submittedName>
</protein>
<comment type="caution">
    <text evidence="1">The sequence shown here is derived from an EMBL/GenBank/DDBJ whole genome shotgun (WGS) entry which is preliminary data.</text>
</comment>
<dbReference type="InterPro" id="IPR008949">
    <property type="entry name" value="Isoprenoid_synthase_dom_sf"/>
</dbReference>
<reference evidence="1 2" key="1">
    <citation type="submission" date="2024-01" db="EMBL/GenBank/DDBJ databases">
        <title>Genome assemblies of Stephania.</title>
        <authorList>
            <person name="Yang L."/>
        </authorList>
    </citation>
    <scope>NUCLEOTIDE SEQUENCE [LARGE SCALE GENOMIC DNA]</scope>
    <source>
        <strain evidence="1">JXDWG</strain>
        <tissue evidence="1">Leaf</tissue>
    </source>
</reference>
<keyword evidence="2" id="KW-1185">Reference proteome</keyword>
<gene>
    <name evidence="1" type="ORF">Scep_019698</name>
</gene>
<evidence type="ECO:0000313" key="1">
    <source>
        <dbReference type="EMBL" id="KAK9112179.1"/>
    </source>
</evidence>
<dbReference type="Proteomes" id="UP001419268">
    <property type="component" value="Unassembled WGS sequence"/>
</dbReference>
<dbReference type="Gene3D" id="1.10.600.10">
    <property type="entry name" value="Farnesyl Diphosphate Synthase"/>
    <property type="match status" value="1"/>
</dbReference>
<dbReference type="EMBL" id="JBBNAG010000008">
    <property type="protein sequence ID" value="KAK9112179.1"/>
    <property type="molecule type" value="Genomic_DNA"/>
</dbReference>
<sequence>MDLRIACCSYADTSAFVNQIRYVLEETLEAPGAFAEYESKSYEKLVSSIEDHPSKVLQKVLKSFLGNIYKRQKFVDSNFLVEVLGVFVIHVTELLRMVDTRTYAPRLDAKARHAIPITPPMVSADNYSADKTFTGCTKKQVQYKKYGQRETTISRPDVNGEPTRAQCWAEVRQQEETGNEKIDDFLRIVRRLSSLILSWNIDKPKGCNTIRSLGECTHDTWLVNIQLQFSTSMMVNEHYASD</sequence>
<organism evidence="1 2">
    <name type="scientific">Stephania cephalantha</name>
    <dbReference type="NCBI Taxonomy" id="152367"/>
    <lineage>
        <taxon>Eukaryota</taxon>
        <taxon>Viridiplantae</taxon>
        <taxon>Streptophyta</taxon>
        <taxon>Embryophyta</taxon>
        <taxon>Tracheophyta</taxon>
        <taxon>Spermatophyta</taxon>
        <taxon>Magnoliopsida</taxon>
        <taxon>Ranunculales</taxon>
        <taxon>Menispermaceae</taxon>
        <taxon>Menispermoideae</taxon>
        <taxon>Cissampelideae</taxon>
        <taxon>Stephania</taxon>
    </lineage>
</organism>